<dbReference type="GO" id="GO:0016301">
    <property type="term" value="F:kinase activity"/>
    <property type="evidence" value="ECO:0007669"/>
    <property type="project" value="UniProtKB-KW"/>
</dbReference>
<name>A0ABU0J6H2_9HYPH</name>
<evidence type="ECO:0000256" key="5">
    <source>
        <dbReference type="ARBA" id="ARBA00036820"/>
    </source>
</evidence>
<dbReference type="EMBL" id="JAUSVX010000003">
    <property type="protein sequence ID" value="MDQ0469230.1"/>
    <property type="molecule type" value="Genomic_DNA"/>
</dbReference>
<evidence type="ECO:0000256" key="8">
    <source>
        <dbReference type="ARBA" id="ARBA00040505"/>
    </source>
</evidence>
<dbReference type="Pfam" id="PF01636">
    <property type="entry name" value="APH"/>
    <property type="match status" value="1"/>
</dbReference>
<protein>
    <recommendedName>
        <fullName evidence="8">Hydroxylysine kinase</fullName>
        <ecNumber evidence="7">2.7.1.81</ecNumber>
    </recommendedName>
</protein>
<accession>A0ABU0J6H2</accession>
<keyword evidence="11" id="KW-1185">Reference proteome</keyword>
<evidence type="ECO:0000256" key="7">
    <source>
        <dbReference type="ARBA" id="ARBA00038873"/>
    </source>
</evidence>
<evidence type="ECO:0000256" key="3">
    <source>
        <dbReference type="ARBA" id="ARBA00022679"/>
    </source>
</evidence>
<reference evidence="10 11" key="1">
    <citation type="submission" date="2023-07" db="EMBL/GenBank/DDBJ databases">
        <title>Genomic Encyclopedia of Type Strains, Phase IV (KMG-IV): sequencing the most valuable type-strain genomes for metagenomic binning, comparative biology and taxonomic classification.</title>
        <authorList>
            <person name="Goeker M."/>
        </authorList>
    </citation>
    <scope>NUCLEOTIDE SEQUENCE [LARGE SCALE GENOMIC DNA]</scope>
    <source>
        <strain evidence="10 11">DSM 19619</strain>
    </source>
</reference>
<evidence type="ECO:0000313" key="10">
    <source>
        <dbReference type="EMBL" id="MDQ0469230.1"/>
    </source>
</evidence>
<comment type="function">
    <text evidence="6">Catalyzes the GTP-dependent phosphorylation of 5-hydroxy-L-lysine.</text>
</comment>
<dbReference type="Proteomes" id="UP001242480">
    <property type="component" value="Unassembled WGS sequence"/>
</dbReference>
<keyword evidence="4 10" id="KW-0418">Kinase</keyword>
<evidence type="ECO:0000259" key="9">
    <source>
        <dbReference type="Pfam" id="PF01636"/>
    </source>
</evidence>
<dbReference type="InterPro" id="IPR050249">
    <property type="entry name" value="Pseudomonas-type_ThrB"/>
</dbReference>
<dbReference type="EC" id="2.7.1.81" evidence="7"/>
<evidence type="ECO:0000313" key="11">
    <source>
        <dbReference type="Proteomes" id="UP001242480"/>
    </source>
</evidence>
<evidence type="ECO:0000256" key="6">
    <source>
        <dbReference type="ARBA" id="ARBA00037368"/>
    </source>
</evidence>
<keyword evidence="2" id="KW-0963">Cytoplasm</keyword>
<evidence type="ECO:0000256" key="2">
    <source>
        <dbReference type="ARBA" id="ARBA00022490"/>
    </source>
</evidence>
<dbReference type="InterPro" id="IPR002575">
    <property type="entry name" value="Aminoglycoside_PTrfase"/>
</dbReference>
<evidence type="ECO:0000256" key="4">
    <source>
        <dbReference type="ARBA" id="ARBA00022777"/>
    </source>
</evidence>
<dbReference type="PANTHER" id="PTHR21064:SF1">
    <property type="entry name" value="HYDROXYLYSINE KINASE"/>
    <property type="match status" value="1"/>
</dbReference>
<dbReference type="InterPro" id="IPR011009">
    <property type="entry name" value="Kinase-like_dom_sf"/>
</dbReference>
<evidence type="ECO:0000256" key="1">
    <source>
        <dbReference type="ARBA" id="ARBA00004496"/>
    </source>
</evidence>
<dbReference type="RefSeq" id="WP_307271641.1">
    <property type="nucleotide sequence ID" value="NZ_JAUSVX010000003.1"/>
</dbReference>
<proteinExistence type="predicted"/>
<dbReference type="PANTHER" id="PTHR21064">
    <property type="entry name" value="AMINOGLYCOSIDE PHOSPHOTRANSFERASE DOMAIN-CONTAINING PROTEIN-RELATED"/>
    <property type="match status" value="1"/>
</dbReference>
<keyword evidence="3" id="KW-0808">Transferase</keyword>
<organism evidence="10 11">
    <name type="scientific">Labrys wisconsinensis</name>
    <dbReference type="NCBI Taxonomy" id="425677"/>
    <lineage>
        <taxon>Bacteria</taxon>
        <taxon>Pseudomonadati</taxon>
        <taxon>Pseudomonadota</taxon>
        <taxon>Alphaproteobacteria</taxon>
        <taxon>Hyphomicrobiales</taxon>
        <taxon>Xanthobacteraceae</taxon>
        <taxon>Labrys</taxon>
    </lineage>
</organism>
<dbReference type="Gene3D" id="3.90.1200.10">
    <property type="match status" value="1"/>
</dbReference>
<comment type="catalytic activity">
    <reaction evidence="5">
        <text>(5R)-5-hydroxy-L-lysine + GTP = (5R)-5-phosphooxy-L-lysine + GDP + H(+)</text>
        <dbReference type="Rhea" id="RHEA:19049"/>
        <dbReference type="ChEBI" id="CHEBI:15378"/>
        <dbReference type="ChEBI" id="CHEBI:37565"/>
        <dbReference type="ChEBI" id="CHEBI:57882"/>
        <dbReference type="ChEBI" id="CHEBI:58189"/>
        <dbReference type="ChEBI" id="CHEBI:58357"/>
        <dbReference type="EC" id="2.7.1.81"/>
    </reaction>
</comment>
<dbReference type="SUPFAM" id="SSF56112">
    <property type="entry name" value="Protein kinase-like (PK-like)"/>
    <property type="match status" value="1"/>
</dbReference>
<sequence length="349" mass="37214">MPDSSTGGADDVLTAQWAPIPVPEAEAALHAVYGFAARLSTLTSERDQTFLAEAPGGRRAIFKIANPAEREAVIAFQLGALRHLAAQAPGLPVPQVVPRLDGSDGAVPFADGTRRIASLLTYLDGRPLHAAPRSLAQAHAIGVALGGIGRGLADYAGAPPETRLLWDITHTLDLRRLVGHVDPERRLQVTRVLDAFEREILPVHGALPRQVIHNDFNPHNILVDAADPDRVTGIIDFGDMVQAPRVNDPAVALAYHIGRPDGLETLQALLRGYAGAIRLSDVEADILPGLIAARLAMTIVITEWRAGLKPESSAYILRNHAGALAGLHRLAAHPAGDIRDLILQARDGD</sequence>
<gene>
    <name evidence="10" type="ORF">QO011_002241</name>
</gene>
<feature type="domain" description="Aminoglycoside phosphotransferase" evidence="9">
    <location>
        <begin position="46"/>
        <end position="274"/>
    </location>
</feature>
<comment type="subcellular location">
    <subcellularLocation>
        <location evidence="1">Cytoplasm</location>
    </subcellularLocation>
</comment>
<comment type="caution">
    <text evidence="10">The sequence shown here is derived from an EMBL/GenBank/DDBJ whole genome shotgun (WGS) entry which is preliminary data.</text>
</comment>